<proteinExistence type="predicted"/>
<keyword evidence="2" id="KW-1185">Reference proteome</keyword>
<reference evidence="1" key="1">
    <citation type="submission" date="2021-11" db="EMBL/GenBank/DDBJ databases">
        <authorList>
            <person name="Herlambang A."/>
            <person name="Guo Y."/>
            <person name="Takashima Y."/>
            <person name="Nishizawa T."/>
        </authorList>
    </citation>
    <scope>NUCLEOTIDE SEQUENCE</scope>
    <source>
        <strain evidence="1">E1425</strain>
    </source>
</reference>
<evidence type="ECO:0000313" key="1">
    <source>
        <dbReference type="EMBL" id="GJJ78010.1"/>
    </source>
</evidence>
<comment type="caution">
    <text evidence="1">The sequence shown here is derived from an EMBL/GenBank/DDBJ whole genome shotgun (WGS) entry which is preliminary data.</text>
</comment>
<reference evidence="1" key="2">
    <citation type="journal article" date="2022" name="Microbiol. Resour. Announc.">
        <title>Whole-Genome Sequence of Entomortierella parvispora E1425, a Mucoromycotan Fungus Associated with Burkholderiaceae-Related Endosymbiotic Bacteria.</title>
        <authorList>
            <person name="Herlambang A."/>
            <person name="Guo Y."/>
            <person name="Takashima Y."/>
            <person name="Narisawa K."/>
            <person name="Ohta H."/>
            <person name="Nishizawa T."/>
        </authorList>
    </citation>
    <scope>NUCLEOTIDE SEQUENCE</scope>
    <source>
        <strain evidence="1">E1425</strain>
    </source>
</reference>
<accession>A0A9P3M1H2</accession>
<name>A0A9P3M1H2_9FUNG</name>
<sequence length="189" mass="18946">MTAGTEMPTSLIELSNVKYDSTQQQQAHPLQKSHYQFLYASTMTHCKRFFVSLAAAVAVVARLVSASPCVDGPGAIGCVGSFGSAIGGIGVVGGGIGGECGGGIPGNDCSTDIPVQPTTISPETDFLPVTNVLPQVNVLPTAFNDYSCDDGYGDDLGYGGCGGYGGYSGYGGYGAGAFGYGGGIGVIGC</sequence>
<gene>
    <name evidence="1" type="ORF">EMPS_10369</name>
</gene>
<dbReference type="EMBL" id="BQFW01000014">
    <property type="protein sequence ID" value="GJJ78010.1"/>
    <property type="molecule type" value="Genomic_DNA"/>
</dbReference>
<evidence type="ECO:0000313" key="2">
    <source>
        <dbReference type="Proteomes" id="UP000827284"/>
    </source>
</evidence>
<organism evidence="1 2">
    <name type="scientific">Entomortierella parvispora</name>
    <dbReference type="NCBI Taxonomy" id="205924"/>
    <lineage>
        <taxon>Eukaryota</taxon>
        <taxon>Fungi</taxon>
        <taxon>Fungi incertae sedis</taxon>
        <taxon>Mucoromycota</taxon>
        <taxon>Mortierellomycotina</taxon>
        <taxon>Mortierellomycetes</taxon>
        <taxon>Mortierellales</taxon>
        <taxon>Mortierellaceae</taxon>
        <taxon>Entomortierella</taxon>
    </lineage>
</organism>
<protein>
    <submittedName>
        <fullName evidence="1">Uncharacterized protein</fullName>
    </submittedName>
</protein>
<dbReference type="Proteomes" id="UP000827284">
    <property type="component" value="Unassembled WGS sequence"/>
</dbReference>
<dbReference type="OrthoDB" id="2448394at2759"/>
<dbReference type="AlphaFoldDB" id="A0A9P3M1H2"/>